<feature type="region of interest" description="Disordered" evidence="1">
    <location>
        <begin position="187"/>
        <end position="222"/>
    </location>
</feature>
<dbReference type="EMBL" id="JADGJD010000531">
    <property type="protein sequence ID" value="KAJ3050297.1"/>
    <property type="molecule type" value="Genomic_DNA"/>
</dbReference>
<name>A0AAD5X0X0_9FUNG</name>
<keyword evidence="5" id="KW-1185">Reference proteome</keyword>
<dbReference type="Pfam" id="PF00149">
    <property type="entry name" value="Metallophos"/>
    <property type="match status" value="1"/>
</dbReference>
<keyword evidence="2" id="KW-1133">Transmembrane helix</keyword>
<sequence>MAPPSKDHPKTRGVDFQRHKTSPRKPYFVTAAVVLILLVCILYYKLFETNPQNANLPHPAHILKHADTTPKTLETTPGSDDSIHQRTIHESLTREDLAPKSLDHFLELPKSIPEYWNDGVFCYIIGVLDKQVVVPLGLIPLKNEFKGFAKRIPGSGEELFGHFEELSDDGGGSGGIGNGGVEFGNALGAGGGGGDRDSGSDEEEKKKGKKTRGLRLRGTGASTSSATKTLKVKKHALCAFSDVHGDLEAVRVNLRACGVLNGNDDWVGEKTRVVVVGDSLDRGPGTITIFDLLRRLADQALASGGKVTVFAGNHEAMNIMGIWRYVTDEEQRTFGGKAARRAAFARTGNSAWAHKGYLPAGAVRPPQPPFHTSCCVWFLDRKRKLYGIYENFGKKPLPHLFDTNPNRRTEVDDTETDIDAELSEASPSALDSMPGAYATAPYSRPSPPKKLWNHLLAFLDPFFAFPQPEPASITTNSSSSPESTPATSDTNDTSTRHHRVKEANVSLVDFGAEFLPSVSIGTVTDGILADWVESVWKKIDGAEARSYDVKEKCYSNYDCPDKLSCIASLQHCVTVTTCGATGTDTATSAAGYDTPTHADTPSSVTATTTEASVKGYEMTAITTASPGYEAEDSTITPTYETATTTTGPSYESQNTPRESPNTLHESLNTPDATLTTSHEPTTTPPLRDPFEKAGVSNAKSPEEVESEHARGYLSQIVAMEARFDAPPMDLNQDKIEQEGVLKEELGRLESRWKSMVSTVTHPGGGTITTTISSFSTDTSESVITTAVEETSVVMDERFWGGRWWEREEGGF</sequence>
<protein>
    <recommendedName>
        <fullName evidence="3">Calcineurin-like phosphoesterase domain-containing protein</fullName>
    </recommendedName>
</protein>
<organism evidence="4 5">
    <name type="scientific">Rhizophlyctis rosea</name>
    <dbReference type="NCBI Taxonomy" id="64517"/>
    <lineage>
        <taxon>Eukaryota</taxon>
        <taxon>Fungi</taxon>
        <taxon>Fungi incertae sedis</taxon>
        <taxon>Chytridiomycota</taxon>
        <taxon>Chytridiomycota incertae sedis</taxon>
        <taxon>Chytridiomycetes</taxon>
        <taxon>Rhizophlyctidales</taxon>
        <taxon>Rhizophlyctidaceae</taxon>
        <taxon>Rhizophlyctis</taxon>
    </lineage>
</organism>
<dbReference type="InterPro" id="IPR029052">
    <property type="entry name" value="Metallo-depent_PP-like"/>
</dbReference>
<evidence type="ECO:0000313" key="5">
    <source>
        <dbReference type="Proteomes" id="UP001212841"/>
    </source>
</evidence>
<keyword evidence="2" id="KW-0812">Transmembrane</keyword>
<dbReference type="Proteomes" id="UP001212841">
    <property type="component" value="Unassembled WGS sequence"/>
</dbReference>
<feature type="compositionally biased region" description="Polar residues" evidence="1">
    <location>
        <begin position="647"/>
        <end position="672"/>
    </location>
</feature>
<gene>
    <name evidence="4" type="ORF">HK097_008750</name>
</gene>
<feature type="region of interest" description="Disordered" evidence="1">
    <location>
        <begin position="639"/>
        <end position="707"/>
    </location>
</feature>
<reference evidence="4" key="1">
    <citation type="submission" date="2020-05" db="EMBL/GenBank/DDBJ databases">
        <title>Phylogenomic resolution of chytrid fungi.</title>
        <authorList>
            <person name="Stajich J.E."/>
            <person name="Amses K."/>
            <person name="Simmons R."/>
            <person name="Seto K."/>
            <person name="Myers J."/>
            <person name="Bonds A."/>
            <person name="Quandt C.A."/>
            <person name="Barry K."/>
            <person name="Liu P."/>
            <person name="Grigoriev I."/>
            <person name="Longcore J.E."/>
            <person name="James T.Y."/>
        </authorList>
    </citation>
    <scope>NUCLEOTIDE SEQUENCE</scope>
    <source>
        <strain evidence="4">JEL0318</strain>
    </source>
</reference>
<feature type="domain" description="Calcineurin-like phosphoesterase" evidence="3">
    <location>
        <begin position="239"/>
        <end position="340"/>
    </location>
</feature>
<evidence type="ECO:0000256" key="1">
    <source>
        <dbReference type="SAM" id="MobiDB-lite"/>
    </source>
</evidence>
<keyword evidence="2" id="KW-0472">Membrane</keyword>
<comment type="caution">
    <text evidence="4">The sequence shown here is derived from an EMBL/GenBank/DDBJ whole genome shotgun (WGS) entry which is preliminary data.</text>
</comment>
<feature type="region of interest" description="Disordered" evidence="1">
    <location>
        <begin position="588"/>
        <end position="610"/>
    </location>
</feature>
<feature type="compositionally biased region" description="Basic and acidic residues" evidence="1">
    <location>
        <begin position="194"/>
        <end position="206"/>
    </location>
</feature>
<feature type="region of interest" description="Disordered" evidence="1">
    <location>
        <begin position="470"/>
        <end position="497"/>
    </location>
</feature>
<dbReference type="InterPro" id="IPR004843">
    <property type="entry name" value="Calcineurin-like_PHP"/>
</dbReference>
<accession>A0AAD5X0X0</accession>
<feature type="compositionally biased region" description="Low complexity" evidence="1">
    <location>
        <begin position="470"/>
        <end position="490"/>
    </location>
</feature>
<dbReference type="PANTHER" id="PTHR46546">
    <property type="entry name" value="SHEWANELLA-LIKE PROTEIN PHOSPHATASE 1"/>
    <property type="match status" value="1"/>
</dbReference>
<evidence type="ECO:0000313" key="4">
    <source>
        <dbReference type="EMBL" id="KAJ3050297.1"/>
    </source>
</evidence>
<proteinExistence type="predicted"/>
<dbReference type="GO" id="GO:0016787">
    <property type="term" value="F:hydrolase activity"/>
    <property type="evidence" value="ECO:0007669"/>
    <property type="project" value="InterPro"/>
</dbReference>
<dbReference type="SUPFAM" id="SSF56300">
    <property type="entry name" value="Metallo-dependent phosphatases"/>
    <property type="match status" value="1"/>
</dbReference>
<evidence type="ECO:0000259" key="3">
    <source>
        <dbReference type="Pfam" id="PF00149"/>
    </source>
</evidence>
<dbReference type="Gene3D" id="3.60.21.10">
    <property type="match status" value="1"/>
</dbReference>
<evidence type="ECO:0000256" key="2">
    <source>
        <dbReference type="SAM" id="Phobius"/>
    </source>
</evidence>
<dbReference type="PANTHER" id="PTHR46546:SF4">
    <property type="entry name" value="SHEWANELLA-LIKE PROTEIN PHOSPHATASE 1"/>
    <property type="match status" value="1"/>
</dbReference>
<dbReference type="AlphaFoldDB" id="A0AAD5X0X0"/>
<feature type="transmembrane region" description="Helical" evidence="2">
    <location>
        <begin position="27"/>
        <end position="47"/>
    </location>
</feature>